<dbReference type="CDD" id="cd06445">
    <property type="entry name" value="ATase"/>
    <property type="match status" value="1"/>
</dbReference>
<proteinExistence type="predicted"/>
<dbReference type="RefSeq" id="WP_204132001.1">
    <property type="nucleotide sequence ID" value="NZ_JAFDVD010000015.1"/>
</dbReference>
<dbReference type="Gene3D" id="1.10.10.10">
    <property type="entry name" value="Winged helix-like DNA-binding domain superfamily/Winged helix DNA-binding domain"/>
    <property type="match status" value="1"/>
</dbReference>
<dbReference type="InterPro" id="IPR036388">
    <property type="entry name" value="WH-like_DNA-bd_sf"/>
</dbReference>
<dbReference type="InterPro" id="IPR036217">
    <property type="entry name" value="MethylDNA_cys_MeTrfase_DNAb"/>
</dbReference>
<comment type="caution">
    <text evidence="3">The sequence shown here is derived from an EMBL/GenBank/DDBJ whole genome shotgun (WGS) entry which is preliminary data.</text>
</comment>
<gene>
    <name evidence="3" type="ORF">JQN70_14150</name>
</gene>
<accession>A0ABS2CNS7</accession>
<dbReference type="InterPro" id="IPR014048">
    <property type="entry name" value="MethylDNA_cys_MeTrfase_DNA-bd"/>
</dbReference>
<sequence>MDDVVVERVLRAVEQVPRGRVVSYGDLAALVGIGPRQVGSIMKAYGGNVTWWRVTNSYGDLPVNLLEEARQTWADEGILLKRNGRGCSIAEHRADLRALAAAYERSVRDLPS</sequence>
<dbReference type="SUPFAM" id="SSF46767">
    <property type="entry name" value="Methylated DNA-protein cysteine methyltransferase, C-terminal domain"/>
    <property type="match status" value="1"/>
</dbReference>
<evidence type="ECO:0000313" key="3">
    <source>
        <dbReference type="EMBL" id="MBM6401538.1"/>
    </source>
</evidence>
<dbReference type="Proteomes" id="UP001430172">
    <property type="component" value="Unassembled WGS sequence"/>
</dbReference>
<dbReference type="PANTHER" id="PTHR42942:SF1">
    <property type="entry name" value="ALKYLTRANSFERASE-LIKE PROTEIN 1"/>
    <property type="match status" value="1"/>
</dbReference>
<name>A0ABS2CNS7_9MICO</name>
<evidence type="ECO:0000259" key="2">
    <source>
        <dbReference type="Pfam" id="PF01035"/>
    </source>
</evidence>
<keyword evidence="4" id="KW-1185">Reference proteome</keyword>
<dbReference type="Pfam" id="PF01035">
    <property type="entry name" value="DNA_binding_1"/>
    <property type="match status" value="1"/>
</dbReference>
<protein>
    <submittedName>
        <fullName evidence="3">MGMT family protein</fullName>
    </submittedName>
</protein>
<dbReference type="PANTHER" id="PTHR42942">
    <property type="entry name" value="6-O-METHYLGUANINE DNA METHYLTRANSFERASE"/>
    <property type="match status" value="1"/>
</dbReference>
<dbReference type="InterPro" id="IPR052520">
    <property type="entry name" value="ATL_DNA_repair"/>
</dbReference>
<reference evidence="3" key="1">
    <citation type="submission" date="2021-02" db="EMBL/GenBank/DDBJ databases">
        <title>Phycicoccus sp. MQZ13P-5T, whole genome shotgun sequence.</title>
        <authorList>
            <person name="Tuo L."/>
        </authorList>
    </citation>
    <scope>NUCLEOTIDE SEQUENCE</scope>
    <source>
        <strain evidence="3">MQZ13P-5</strain>
    </source>
</reference>
<feature type="domain" description="Methylated-DNA-[protein]-cysteine S-methyltransferase DNA binding" evidence="2">
    <location>
        <begin position="7"/>
        <end position="70"/>
    </location>
</feature>
<dbReference type="EMBL" id="JAFDVD010000015">
    <property type="protein sequence ID" value="MBM6401538.1"/>
    <property type="molecule type" value="Genomic_DNA"/>
</dbReference>
<evidence type="ECO:0000256" key="1">
    <source>
        <dbReference type="ARBA" id="ARBA00022763"/>
    </source>
</evidence>
<organism evidence="3 4">
    <name type="scientific">Phycicoccus sonneratiae</name>
    <dbReference type="NCBI Taxonomy" id="2807628"/>
    <lineage>
        <taxon>Bacteria</taxon>
        <taxon>Bacillati</taxon>
        <taxon>Actinomycetota</taxon>
        <taxon>Actinomycetes</taxon>
        <taxon>Micrococcales</taxon>
        <taxon>Intrasporangiaceae</taxon>
        <taxon>Phycicoccus</taxon>
    </lineage>
</organism>
<evidence type="ECO:0000313" key="4">
    <source>
        <dbReference type="Proteomes" id="UP001430172"/>
    </source>
</evidence>
<keyword evidence="1" id="KW-0227">DNA damage</keyword>